<dbReference type="CDD" id="cd09641">
    <property type="entry name" value="Cas3''_I"/>
    <property type="match status" value="1"/>
</dbReference>
<dbReference type="AlphaFoldDB" id="A0A923L127"/>
<keyword evidence="1" id="KW-0547">Nucleotide-binding</keyword>
<gene>
    <name evidence="7" type="ORF">H8S23_07175</name>
</gene>
<dbReference type="Pfam" id="PF22590">
    <property type="entry name" value="Cas3-like_C_2"/>
    <property type="match status" value="1"/>
</dbReference>
<dbReference type="Gene3D" id="3.40.50.300">
    <property type="entry name" value="P-loop containing nucleotide triphosphate hydrolases"/>
    <property type="match status" value="2"/>
</dbReference>
<dbReference type="InterPro" id="IPR006483">
    <property type="entry name" value="CRISPR-assoc_Cas3_HD"/>
</dbReference>
<comment type="caution">
    <text evidence="7">The sequence shown here is derived from an EMBL/GenBank/DDBJ whole genome shotgun (WGS) entry which is preliminary data.</text>
</comment>
<proteinExistence type="predicted"/>
<protein>
    <submittedName>
        <fullName evidence="7">CRISPR-associated endonuclease Cas3</fullName>
    </submittedName>
</protein>
<keyword evidence="7" id="KW-0255">Endonuclease</keyword>
<dbReference type="GO" id="GO:0005524">
    <property type="term" value="F:ATP binding"/>
    <property type="evidence" value="ECO:0007669"/>
    <property type="project" value="UniProtKB-KW"/>
</dbReference>
<dbReference type="Pfam" id="PF00270">
    <property type="entry name" value="DEAD"/>
    <property type="match status" value="1"/>
</dbReference>
<evidence type="ECO:0000313" key="7">
    <source>
        <dbReference type="EMBL" id="MBC5581287.1"/>
    </source>
</evidence>
<dbReference type="PROSITE" id="PS51643">
    <property type="entry name" value="HD_CAS3"/>
    <property type="match status" value="1"/>
</dbReference>
<evidence type="ECO:0000259" key="6">
    <source>
        <dbReference type="PROSITE" id="PS51643"/>
    </source>
</evidence>
<accession>A0A923L127</accession>
<dbReference type="InterPro" id="IPR027417">
    <property type="entry name" value="P-loop_NTPase"/>
</dbReference>
<keyword evidence="5" id="KW-0051">Antiviral defense</keyword>
<dbReference type="InterPro" id="IPR054712">
    <property type="entry name" value="Cas3-like_dom"/>
</dbReference>
<dbReference type="RefSeq" id="WP_186887648.1">
    <property type="nucleotide sequence ID" value="NZ_JACONZ010000002.1"/>
</dbReference>
<dbReference type="InterPro" id="IPR011545">
    <property type="entry name" value="DEAD/DEAH_box_helicase_dom"/>
</dbReference>
<dbReference type="SUPFAM" id="SSF52540">
    <property type="entry name" value="P-loop containing nucleoside triphosphate hydrolases"/>
    <property type="match status" value="1"/>
</dbReference>
<dbReference type="GO" id="GO:0051607">
    <property type="term" value="P:defense response to virus"/>
    <property type="evidence" value="ECO:0007669"/>
    <property type="project" value="UniProtKB-KW"/>
</dbReference>
<name>A0A923L127_9FIRM</name>
<dbReference type="GO" id="GO:0004519">
    <property type="term" value="F:endonuclease activity"/>
    <property type="evidence" value="ECO:0007669"/>
    <property type="project" value="UniProtKB-KW"/>
</dbReference>
<keyword evidence="2" id="KW-0378">Hydrolase</keyword>
<evidence type="ECO:0000256" key="4">
    <source>
        <dbReference type="ARBA" id="ARBA00022840"/>
    </source>
</evidence>
<dbReference type="GO" id="GO:0016787">
    <property type="term" value="F:hydrolase activity"/>
    <property type="evidence" value="ECO:0007669"/>
    <property type="project" value="UniProtKB-KW"/>
</dbReference>
<dbReference type="GO" id="GO:0003676">
    <property type="term" value="F:nucleic acid binding"/>
    <property type="evidence" value="ECO:0007669"/>
    <property type="project" value="InterPro"/>
</dbReference>
<evidence type="ECO:0000256" key="5">
    <source>
        <dbReference type="ARBA" id="ARBA00023118"/>
    </source>
</evidence>
<dbReference type="GO" id="GO:0004386">
    <property type="term" value="F:helicase activity"/>
    <property type="evidence" value="ECO:0007669"/>
    <property type="project" value="UniProtKB-KW"/>
</dbReference>
<keyword evidence="8" id="KW-1185">Reference proteome</keyword>
<evidence type="ECO:0000313" key="8">
    <source>
        <dbReference type="Proteomes" id="UP000659630"/>
    </source>
</evidence>
<dbReference type="SMART" id="SM00490">
    <property type="entry name" value="HELICc"/>
    <property type="match status" value="1"/>
</dbReference>
<evidence type="ECO:0000256" key="2">
    <source>
        <dbReference type="ARBA" id="ARBA00022801"/>
    </source>
</evidence>
<organism evidence="7 8">
    <name type="scientific">Anaerofilum hominis</name>
    <dbReference type="NCBI Taxonomy" id="2763016"/>
    <lineage>
        <taxon>Bacteria</taxon>
        <taxon>Bacillati</taxon>
        <taxon>Bacillota</taxon>
        <taxon>Clostridia</taxon>
        <taxon>Eubacteriales</taxon>
        <taxon>Oscillospiraceae</taxon>
        <taxon>Anaerofilum</taxon>
    </lineage>
</organism>
<keyword evidence="3" id="KW-0347">Helicase</keyword>
<reference evidence="7" key="1">
    <citation type="submission" date="2020-08" db="EMBL/GenBank/DDBJ databases">
        <title>Genome public.</title>
        <authorList>
            <person name="Liu C."/>
            <person name="Sun Q."/>
        </authorList>
    </citation>
    <scope>NUCLEOTIDE SEQUENCE</scope>
    <source>
        <strain evidence="7">BX8</strain>
    </source>
</reference>
<evidence type="ECO:0000256" key="1">
    <source>
        <dbReference type="ARBA" id="ARBA00022741"/>
    </source>
</evidence>
<dbReference type="Proteomes" id="UP000659630">
    <property type="component" value="Unassembled WGS sequence"/>
</dbReference>
<dbReference type="EMBL" id="JACONZ010000002">
    <property type="protein sequence ID" value="MBC5581287.1"/>
    <property type="molecule type" value="Genomic_DNA"/>
</dbReference>
<dbReference type="NCBIfam" id="TIGR01596">
    <property type="entry name" value="cas3_HD"/>
    <property type="match status" value="1"/>
</dbReference>
<keyword evidence="4" id="KW-0067">ATP-binding</keyword>
<sequence>MTLLAHSAGGERREQTYGDHIRGVVEKAQADLAAIAPYLSEENAGQYRAILASAAEYHDLGKLNEENQKVLHGEKKAGRLPVEHRDAGVKLLLGDEAERPAATLVYAHHRPGLPDIPAQKTAGAPFRFPTAMADSEAHLQDYLTLHAQAAGGPKGAEENTQQKLSALGYRFLLSCLVDADYSDTGGGSHPLPQPRWEERRRKLDQYVEGLSRKSGCPQSPQNRLRREFYESCRNAPTGQEITCCDSPVGTGKTTAVLAYMLKTAQEAGLRRIFIVLPYTNIISQTVAVLREAIVLDGEDGQEIVAEHHHQADFESPRLRRLAAAWTAPIVVTTAVQFFETLAGNLPARLRKLHQLPGSGIILDEYHAALPVKHMLPAWKWLTELAGSWGCRICMCSATAVRFWDEPAFQKLSQQRAAPILPQAVSEALGAFERSRIALGAWSGTIHDFEGAAALAAHIGSFHGSKIVVLNTVQSAAAFAKYLRESGVDTLHLSSALTPEDKEKTIGEVRGRLDPEHPQKEDWVLVATSCVECGLNLSFHYGFCELRSLAAYLQLAGRVRRYHEKRYEDAFLDVFKVVDDAFSANRAFEASAKIFSNMIGAGELPALTTAQAVTSAFRKEVQISGQLSEAVCKEEQQKQFSTVAKEFRVIDEATITAVASPRLAERLRCGEKISPRELQRGSVEIPLSACKKLGLPEEELPVLDCTQYDSFLGYRKSLV</sequence>
<keyword evidence="7" id="KW-0540">Nuclease</keyword>
<dbReference type="InterPro" id="IPR001650">
    <property type="entry name" value="Helicase_C-like"/>
</dbReference>
<feature type="domain" description="HD Cas3-type" evidence="6">
    <location>
        <begin position="10"/>
        <end position="182"/>
    </location>
</feature>
<evidence type="ECO:0000256" key="3">
    <source>
        <dbReference type="ARBA" id="ARBA00022806"/>
    </source>
</evidence>